<feature type="region of interest" description="Disordered" evidence="1">
    <location>
        <begin position="41"/>
        <end position="65"/>
    </location>
</feature>
<protein>
    <submittedName>
        <fullName evidence="3">Uncharacterized protein</fullName>
    </submittedName>
</protein>
<organism evidence="3 4">
    <name type="scientific">Alloalcanivorax xenomutans</name>
    <dbReference type="NCBI Taxonomy" id="1094342"/>
    <lineage>
        <taxon>Bacteria</taxon>
        <taxon>Pseudomonadati</taxon>
        <taxon>Pseudomonadota</taxon>
        <taxon>Gammaproteobacteria</taxon>
        <taxon>Oceanospirillales</taxon>
        <taxon>Alcanivoracaceae</taxon>
        <taxon>Alloalcanivorax</taxon>
    </lineage>
</organism>
<evidence type="ECO:0000256" key="1">
    <source>
        <dbReference type="SAM" id="MobiDB-lite"/>
    </source>
</evidence>
<dbReference type="Proteomes" id="UP001107961">
    <property type="component" value="Unassembled WGS sequence"/>
</dbReference>
<evidence type="ECO:0000313" key="4">
    <source>
        <dbReference type="Proteomes" id="UP001107961"/>
    </source>
</evidence>
<evidence type="ECO:0000313" key="3">
    <source>
        <dbReference type="EMBL" id="MCE7509095.1"/>
    </source>
</evidence>
<keyword evidence="2" id="KW-1133">Transmembrane helix</keyword>
<evidence type="ECO:0000256" key="2">
    <source>
        <dbReference type="SAM" id="Phobius"/>
    </source>
</evidence>
<keyword evidence="2" id="KW-0812">Transmembrane</keyword>
<proteinExistence type="predicted"/>
<keyword evidence="4" id="KW-1185">Reference proteome</keyword>
<feature type="transmembrane region" description="Helical" evidence="2">
    <location>
        <begin position="12"/>
        <end position="32"/>
    </location>
</feature>
<dbReference type="RefSeq" id="WP_157367616.1">
    <property type="nucleotide sequence ID" value="NZ_CBDDTQ010000001.1"/>
</dbReference>
<dbReference type="GeneID" id="94686028"/>
<name>A0A9Q3W5G2_9GAMM</name>
<dbReference type="AlphaFoldDB" id="A0A9Q3W5G2"/>
<accession>A0A9Q3W5G2</accession>
<gene>
    <name evidence="3" type="ORF">LZG35_10655</name>
</gene>
<keyword evidence="2" id="KW-0472">Membrane</keyword>
<comment type="caution">
    <text evidence="3">The sequence shown here is derived from an EMBL/GenBank/DDBJ whole genome shotgun (WGS) entry which is preliminary data.</text>
</comment>
<sequence length="65" mass="7453">METAPTIPIGGRLPSADFVIFFFLLPFVVVPLDGEEHARAEHDNLERKENYRDPIHHSESFQSMT</sequence>
<feature type="compositionally biased region" description="Basic and acidic residues" evidence="1">
    <location>
        <begin position="41"/>
        <end position="59"/>
    </location>
</feature>
<dbReference type="EMBL" id="JAJVKT010000011">
    <property type="protein sequence ID" value="MCE7509095.1"/>
    <property type="molecule type" value="Genomic_DNA"/>
</dbReference>
<reference evidence="3" key="1">
    <citation type="submission" date="2022-01" db="EMBL/GenBank/DDBJ databases">
        <authorList>
            <person name="Karlyshev A.V."/>
            <person name="Jaspars M."/>
        </authorList>
    </citation>
    <scope>NUCLEOTIDE SEQUENCE</scope>
    <source>
        <strain evidence="3">AGSA3-2</strain>
    </source>
</reference>